<reference evidence="2 3" key="1">
    <citation type="submission" date="2020-04" db="EMBL/GenBank/DDBJ databases">
        <authorList>
            <person name="De Canck E."/>
        </authorList>
    </citation>
    <scope>NUCLEOTIDE SEQUENCE [LARGE SCALE GENOMIC DNA]</scope>
    <source>
        <strain evidence="2 3">LMG 3458</strain>
    </source>
</reference>
<dbReference type="Pfam" id="PF14080">
    <property type="entry name" value="DUF4261"/>
    <property type="match status" value="1"/>
</dbReference>
<name>A0A6S7AQM8_9BURK</name>
<dbReference type="AlphaFoldDB" id="A0A6S7AQM8"/>
<dbReference type="RefSeq" id="WP_175193276.1">
    <property type="nucleotide sequence ID" value="NZ_CADIJO010000021.1"/>
</dbReference>
<sequence length="297" mass="31983">MSLISRFFGRNESPAAAALTANPAIEDPLSLQVVFSAPLALTADALTTALRAYHPDMSQARAEIEPDMPELLAMVGWGKHVVRLVGFNAPYPQESMEACVAPAHYPADVKAQVRAHVSHVLLYYAGFEEDTLEQYVALAAVAGALSDFNGVAVLNEHAHTSLPAGVFTRESMGDESLDVLRSLPLTMLYCGFVKYEVEGTEGVWMRTYGADAFGLPDFAALAAGHHEGELYSGMFNNIMAYLLDSGAELAAGHTMQIGETSYMKLREPAESEYFLHGPGTVLVAEIIDASQINQPDA</sequence>
<dbReference type="InterPro" id="IPR025357">
    <property type="entry name" value="DUF4261"/>
</dbReference>
<organism evidence="2 3">
    <name type="scientific">Achromobacter deleyi</name>
    <dbReference type="NCBI Taxonomy" id="1353891"/>
    <lineage>
        <taxon>Bacteria</taxon>
        <taxon>Pseudomonadati</taxon>
        <taxon>Pseudomonadota</taxon>
        <taxon>Betaproteobacteria</taxon>
        <taxon>Burkholderiales</taxon>
        <taxon>Alcaligenaceae</taxon>
        <taxon>Achromobacter</taxon>
    </lineage>
</organism>
<proteinExistence type="predicted"/>
<accession>A0A6S7AQM8</accession>
<protein>
    <recommendedName>
        <fullName evidence="1">DUF4261 domain-containing protein</fullName>
    </recommendedName>
</protein>
<dbReference type="Proteomes" id="UP000494111">
    <property type="component" value="Unassembled WGS sequence"/>
</dbReference>
<evidence type="ECO:0000313" key="2">
    <source>
        <dbReference type="EMBL" id="CAB3731503.1"/>
    </source>
</evidence>
<dbReference type="EMBL" id="CADIJO010000021">
    <property type="protein sequence ID" value="CAB3731503.1"/>
    <property type="molecule type" value="Genomic_DNA"/>
</dbReference>
<evidence type="ECO:0000259" key="1">
    <source>
        <dbReference type="Pfam" id="PF14080"/>
    </source>
</evidence>
<feature type="domain" description="DUF4261" evidence="1">
    <location>
        <begin position="206"/>
        <end position="282"/>
    </location>
</feature>
<gene>
    <name evidence="2" type="ORF">LMG3458_04889</name>
</gene>
<evidence type="ECO:0000313" key="3">
    <source>
        <dbReference type="Proteomes" id="UP000494111"/>
    </source>
</evidence>